<feature type="compositionally biased region" description="Polar residues" evidence="1">
    <location>
        <begin position="87"/>
        <end position="103"/>
    </location>
</feature>
<organism evidence="3">
    <name type="scientific">Chrysotila carterae</name>
    <name type="common">Marine alga</name>
    <name type="synonym">Syracosphaera carterae</name>
    <dbReference type="NCBI Taxonomy" id="13221"/>
    <lineage>
        <taxon>Eukaryota</taxon>
        <taxon>Haptista</taxon>
        <taxon>Haptophyta</taxon>
        <taxon>Prymnesiophyceae</taxon>
        <taxon>Isochrysidales</taxon>
        <taxon>Isochrysidaceae</taxon>
        <taxon>Chrysotila</taxon>
    </lineage>
</organism>
<keyword evidence="2" id="KW-1133">Transmembrane helix</keyword>
<evidence type="ECO:0000313" key="3">
    <source>
        <dbReference type="EMBL" id="CAE0757258.1"/>
    </source>
</evidence>
<feature type="transmembrane region" description="Helical" evidence="2">
    <location>
        <begin position="371"/>
        <end position="393"/>
    </location>
</feature>
<keyword evidence="2" id="KW-0472">Membrane</keyword>
<protein>
    <submittedName>
        <fullName evidence="3">Uncharacterized protein</fullName>
    </submittedName>
</protein>
<evidence type="ECO:0000256" key="1">
    <source>
        <dbReference type="SAM" id="MobiDB-lite"/>
    </source>
</evidence>
<reference evidence="3" key="1">
    <citation type="submission" date="2021-01" db="EMBL/GenBank/DDBJ databases">
        <authorList>
            <person name="Corre E."/>
            <person name="Pelletier E."/>
            <person name="Niang G."/>
            <person name="Scheremetjew M."/>
            <person name="Finn R."/>
            <person name="Kale V."/>
            <person name="Holt S."/>
            <person name="Cochrane G."/>
            <person name="Meng A."/>
            <person name="Brown T."/>
            <person name="Cohen L."/>
        </authorList>
    </citation>
    <scope>NUCLEOTIDE SEQUENCE</scope>
    <source>
        <strain evidence="3">CCMP645</strain>
    </source>
</reference>
<dbReference type="AlphaFoldDB" id="A0A7S4B843"/>
<gene>
    <name evidence="3" type="ORF">PCAR00345_LOCUS9852</name>
</gene>
<feature type="region of interest" description="Disordered" evidence="1">
    <location>
        <begin position="46"/>
        <end position="65"/>
    </location>
</feature>
<evidence type="ECO:0000256" key="2">
    <source>
        <dbReference type="SAM" id="Phobius"/>
    </source>
</evidence>
<feature type="compositionally biased region" description="Low complexity" evidence="1">
    <location>
        <begin position="643"/>
        <end position="653"/>
    </location>
</feature>
<feature type="transmembrane region" description="Helical" evidence="2">
    <location>
        <begin position="347"/>
        <end position="366"/>
    </location>
</feature>
<feature type="transmembrane region" description="Helical" evidence="2">
    <location>
        <begin position="815"/>
        <end position="837"/>
    </location>
</feature>
<sequence length="862" mass="93592">MQVAPTGVGLLLTGGTIALTARTLHRCLGRLVGRRRDAYQNFVELEESSSRTPVSPRDQSPVAARQVTPLHAQLQEAPAHAPFLSVATNSSTQRAPSSVPNTSAEDDGTEKSAWQPWHVQAPSVKWEQSALSRRASKRMRRIAGQSWLSNRFGVPEIEEDFRRYTTRLQLKYLTRHVFCVGIFFLILVAYEQLLEQLARDANAAPLGQRRATRHYFTTAYVVSAALLLSCASLLSYAPSSQRHWRLLATASLLIAYEVCLIALVLSHQTEISDTEHGGDCEGAAAAAYPAPPASEHEQQVRRLDPSLADEARADAARSDGAAWALPPADCVDAMAVHLYGATRTYHAWRFGSLQLFQALVCLVGGLDYAHVVSLCVAGWLSLLLAEYLLYAWIRLTLNPLMAGVDASLDDAERAAVIDTLIAAPFTAVVMLYGARRINRFERLIFLQNYNLMRKADRNAHAFQGGLRQVLAFYFSPPGLDKQIPAELKKLLRFDTYRIGQELKYLLREVRPVFLHINPAASVDEARHEMGKHSPRIVMLSGPLLSATLHAGVATVFRPQGHENGHATLMDYNERIVAMVAASAATIDCVYLNAADTAALGHALMPSDDAVELQLLDALAMASAPNTPRTAGDCSSARERSSPRDAPGSSSSHSAAERKGGILGSRGVVICWANRVDDAMARRAFAQGFLDEIGEALESAESAEGDADKTARLPVEAAFRAGVERFKAEGYRFGLQAEPHPAGHPHHANPDASCSQCLPDVHGQVLLLTHDEGHVVRIEGGYESSAELDRLLAKRGGALQSEEVRGLDKPKLPLKWLGQMLALLVLAVALSLLALALVDRIGSASILDAANLTQPATHARADG</sequence>
<feature type="region of interest" description="Disordered" evidence="1">
    <location>
        <begin position="623"/>
        <end position="657"/>
    </location>
</feature>
<name>A0A7S4B843_CHRCT</name>
<feature type="transmembrane region" description="Helical" evidence="2">
    <location>
        <begin position="172"/>
        <end position="190"/>
    </location>
</feature>
<feature type="transmembrane region" description="Helical" evidence="2">
    <location>
        <begin position="6"/>
        <end position="25"/>
    </location>
</feature>
<feature type="transmembrane region" description="Helical" evidence="2">
    <location>
        <begin position="246"/>
        <end position="265"/>
    </location>
</feature>
<dbReference type="EMBL" id="HBIZ01015910">
    <property type="protein sequence ID" value="CAE0757258.1"/>
    <property type="molecule type" value="Transcribed_RNA"/>
</dbReference>
<feature type="transmembrane region" description="Helical" evidence="2">
    <location>
        <begin position="215"/>
        <end position="234"/>
    </location>
</feature>
<accession>A0A7S4B843</accession>
<feature type="region of interest" description="Disordered" evidence="1">
    <location>
        <begin position="87"/>
        <end position="113"/>
    </location>
</feature>
<proteinExistence type="predicted"/>
<keyword evidence="2" id="KW-0812">Transmembrane</keyword>